<sequence length="144" mass="15668">MSSTSLSCSSPLALLVSGTPSSDDKQNDSSFRDANAMLNVPIEDGDITAARVVDEYISATVIAEDEYRKAQLSCEGKSAMPLPLSLASGLQKLRRKALPPLPSNQRFVIPPAYQTTYGSKLFLIYDKRKSAYGGRLLMFASEEQ</sequence>
<gene>
    <name evidence="1" type="ORF">GIL414_LOCUS68359</name>
</gene>
<comment type="caution">
    <text evidence="1">The sequence shown here is derived from an EMBL/GenBank/DDBJ whole genome shotgun (WGS) entry which is preliminary data.</text>
</comment>
<evidence type="ECO:0000313" key="1">
    <source>
        <dbReference type="EMBL" id="CAF5178060.1"/>
    </source>
</evidence>
<name>A0A8S3H5M0_9BILA</name>
<accession>A0A8S3H5M0</accession>
<reference evidence="1" key="1">
    <citation type="submission" date="2021-02" db="EMBL/GenBank/DDBJ databases">
        <authorList>
            <person name="Nowell W R."/>
        </authorList>
    </citation>
    <scope>NUCLEOTIDE SEQUENCE</scope>
</reference>
<organism evidence="1 2">
    <name type="scientific">Rotaria magnacalcarata</name>
    <dbReference type="NCBI Taxonomy" id="392030"/>
    <lineage>
        <taxon>Eukaryota</taxon>
        <taxon>Metazoa</taxon>
        <taxon>Spiralia</taxon>
        <taxon>Gnathifera</taxon>
        <taxon>Rotifera</taxon>
        <taxon>Eurotatoria</taxon>
        <taxon>Bdelloidea</taxon>
        <taxon>Philodinida</taxon>
        <taxon>Philodinidae</taxon>
        <taxon>Rotaria</taxon>
    </lineage>
</organism>
<evidence type="ECO:0000313" key="2">
    <source>
        <dbReference type="Proteomes" id="UP000681720"/>
    </source>
</evidence>
<dbReference type="AlphaFoldDB" id="A0A8S3H5M0"/>
<proteinExistence type="predicted"/>
<protein>
    <submittedName>
        <fullName evidence="1">Uncharacterized protein</fullName>
    </submittedName>
</protein>
<dbReference type="EMBL" id="CAJOBJ010327828">
    <property type="protein sequence ID" value="CAF5178060.1"/>
    <property type="molecule type" value="Genomic_DNA"/>
</dbReference>
<dbReference type="Proteomes" id="UP000681720">
    <property type="component" value="Unassembled WGS sequence"/>
</dbReference>